<dbReference type="InterPro" id="IPR015353">
    <property type="entry name" value="Rubisco_LSMT_subst-bd"/>
</dbReference>
<gene>
    <name evidence="2" type="ORF">PM001_LOCUS26410</name>
</gene>
<feature type="domain" description="Rubisco LSMT substrate-binding" evidence="1">
    <location>
        <begin position="9"/>
        <end position="70"/>
    </location>
</feature>
<comment type="caution">
    <text evidence="2">The sequence shown here is derived from an EMBL/GenBank/DDBJ whole genome shotgun (WGS) entry which is preliminary data.</text>
</comment>
<dbReference type="Proteomes" id="UP001162060">
    <property type="component" value="Unassembled WGS sequence"/>
</dbReference>
<evidence type="ECO:0000259" key="1">
    <source>
        <dbReference type="Pfam" id="PF09273"/>
    </source>
</evidence>
<accession>A0AAV1V397</accession>
<name>A0AAV1V397_9STRA</name>
<dbReference type="InterPro" id="IPR036464">
    <property type="entry name" value="Rubisco_LSMT_subst-bd_sf"/>
</dbReference>
<dbReference type="Pfam" id="PF09273">
    <property type="entry name" value="Rubis-subs-bind"/>
    <property type="match status" value="1"/>
</dbReference>
<dbReference type="SUPFAM" id="SSF81822">
    <property type="entry name" value="RuBisCo LSMT C-terminal, substrate-binding domain"/>
    <property type="match status" value="1"/>
</dbReference>
<reference evidence="2" key="1">
    <citation type="submission" date="2024-01" db="EMBL/GenBank/DDBJ databases">
        <authorList>
            <person name="Webb A."/>
        </authorList>
    </citation>
    <scope>NUCLEOTIDE SEQUENCE</scope>
    <source>
        <strain evidence="2">Pm1</strain>
    </source>
</reference>
<sequence length="99" mass="11245">MFLLQAFESSIISARNELAVYNNIQNSCRRKLETFPTTLEEDKAILADATAESSFRLLLAVQVRIEDKQVFAGVIDTIEQWKHVLATCPEKYPPSTTRL</sequence>
<organism evidence="2 3">
    <name type="scientific">Peronospora matthiolae</name>
    <dbReference type="NCBI Taxonomy" id="2874970"/>
    <lineage>
        <taxon>Eukaryota</taxon>
        <taxon>Sar</taxon>
        <taxon>Stramenopiles</taxon>
        <taxon>Oomycota</taxon>
        <taxon>Peronosporomycetes</taxon>
        <taxon>Peronosporales</taxon>
        <taxon>Peronosporaceae</taxon>
        <taxon>Peronospora</taxon>
    </lineage>
</organism>
<dbReference type="Gene3D" id="3.90.1420.10">
    <property type="entry name" value="Rubisco LSMT, substrate-binding domain"/>
    <property type="match status" value="1"/>
</dbReference>
<proteinExistence type="predicted"/>
<dbReference type="EMBL" id="CAKLBY020000264">
    <property type="protein sequence ID" value="CAK7941260.1"/>
    <property type="molecule type" value="Genomic_DNA"/>
</dbReference>
<protein>
    <recommendedName>
        <fullName evidence="1">Rubisco LSMT substrate-binding domain-containing protein</fullName>
    </recommendedName>
</protein>
<evidence type="ECO:0000313" key="2">
    <source>
        <dbReference type="EMBL" id="CAK7941260.1"/>
    </source>
</evidence>
<evidence type="ECO:0000313" key="3">
    <source>
        <dbReference type="Proteomes" id="UP001162060"/>
    </source>
</evidence>
<dbReference type="AlphaFoldDB" id="A0AAV1V397"/>